<dbReference type="PANTHER" id="PTHR24416:SF600">
    <property type="entry name" value="PDGF- AND VEGF-RECEPTOR RELATED, ISOFORM J"/>
    <property type="match status" value="1"/>
</dbReference>
<dbReference type="PROSITE" id="PS50011">
    <property type="entry name" value="PROTEIN_KINASE_DOM"/>
    <property type="match status" value="1"/>
</dbReference>
<dbReference type="Pfam" id="PF07679">
    <property type="entry name" value="I-set"/>
    <property type="match status" value="3"/>
</dbReference>
<evidence type="ECO:0000256" key="23">
    <source>
        <dbReference type="SAM" id="Phobius"/>
    </source>
</evidence>
<keyword evidence="20" id="KW-0479">Metal-binding</keyword>
<evidence type="ECO:0000256" key="17">
    <source>
        <dbReference type="ARBA" id="ARBA00051243"/>
    </source>
</evidence>
<evidence type="ECO:0000256" key="19">
    <source>
        <dbReference type="PIRSR" id="PIRSR000615-2"/>
    </source>
</evidence>
<dbReference type="Proteomes" id="UP001329430">
    <property type="component" value="Chromosome 5"/>
</dbReference>
<dbReference type="EC" id="2.7.10.1" evidence="2"/>
<dbReference type="GO" id="GO:0005524">
    <property type="term" value="F:ATP binding"/>
    <property type="evidence" value="ECO:0007669"/>
    <property type="project" value="UniProtKB-UniRule"/>
</dbReference>
<keyword evidence="6 23" id="KW-0812">Transmembrane</keyword>
<evidence type="ECO:0000256" key="7">
    <source>
        <dbReference type="ARBA" id="ARBA00022741"/>
    </source>
</evidence>
<evidence type="ECO:0000256" key="22">
    <source>
        <dbReference type="PROSITE-ProRule" id="PRU10141"/>
    </source>
</evidence>
<dbReference type="FunFam" id="3.30.200.20:FF:000384">
    <property type="entry name" value="Receptor protein-tyrosine kinase"/>
    <property type="match status" value="1"/>
</dbReference>
<feature type="active site" description="Proton acceptor" evidence="18">
    <location>
        <position position="1095"/>
    </location>
</feature>
<dbReference type="InterPro" id="IPR013106">
    <property type="entry name" value="Ig_V-set"/>
</dbReference>
<dbReference type="Gene3D" id="3.30.200.20">
    <property type="entry name" value="Phosphorylase Kinase, domain 1"/>
    <property type="match status" value="1"/>
</dbReference>
<evidence type="ECO:0000256" key="14">
    <source>
        <dbReference type="ARBA" id="ARBA00023170"/>
    </source>
</evidence>
<keyword evidence="20" id="KW-0460">Magnesium</keyword>
<keyword evidence="11 23" id="KW-0472">Membrane</keyword>
<evidence type="ECO:0000256" key="11">
    <source>
        <dbReference type="ARBA" id="ARBA00023136"/>
    </source>
</evidence>
<evidence type="ECO:0000256" key="16">
    <source>
        <dbReference type="ARBA" id="ARBA00023319"/>
    </source>
</evidence>
<dbReference type="SMART" id="SM00409">
    <property type="entry name" value="IG"/>
    <property type="match status" value="6"/>
</dbReference>
<dbReference type="InterPro" id="IPR011009">
    <property type="entry name" value="Kinase-like_dom_sf"/>
</dbReference>
<dbReference type="PRINTS" id="PR01832">
    <property type="entry name" value="VEGFRECEPTOR"/>
</dbReference>
<evidence type="ECO:0000256" key="9">
    <source>
        <dbReference type="ARBA" id="ARBA00022840"/>
    </source>
</evidence>
<dbReference type="SMART" id="SM00406">
    <property type="entry name" value="IGv"/>
    <property type="match status" value="1"/>
</dbReference>
<feature type="binding site" evidence="19 22">
    <location>
        <position position="884"/>
    </location>
    <ligand>
        <name>ATP</name>
        <dbReference type="ChEBI" id="CHEBI:30616"/>
    </ligand>
</feature>
<dbReference type="PROSITE" id="PS50835">
    <property type="entry name" value="IG_LIKE"/>
    <property type="match status" value="5"/>
</dbReference>
<dbReference type="InterPro" id="IPR013098">
    <property type="entry name" value="Ig_I-set"/>
</dbReference>
<feature type="binding site" evidence="19">
    <location>
        <begin position="857"/>
        <end position="864"/>
    </location>
    <ligand>
        <name>ATP</name>
        <dbReference type="ChEBI" id="CHEBI:30616"/>
    </ligand>
</feature>
<feature type="signal peptide" evidence="24">
    <location>
        <begin position="1"/>
        <end position="22"/>
    </location>
</feature>
<dbReference type="InterPro" id="IPR017441">
    <property type="entry name" value="Protein_kinase_ATP_BS"/>
</dbReference>
<keyword evidence="14" id="KW-0675">Receptor</keyword>
<protein>
    <recommendedName>
        <fullName evidence="2">receptor protein-tyrosine kinase</fullName>
        <ecNumber evidence="2">2.7.10.1</ecNumber>
    </recommendedName>
</protein>
<dbReference type="EMBL" id="JAVRBK010000005">
    <property type="protein sequence ID" value="KAK5644041.1"/>
    <property type="molecule type" value="Genomic_DNA"/>
</dbReference>
<evidence type="ECO:0000256" key="24">
    <source>
        <dbReference type="SAM" id="SignalP"/>
    </source>
</evidence>
<dbReference type="InterPro" id="IPR003598">
    <property type="entry name" value="Ig_sub2"/>
</dbReference>
<dbReference type="Gene3D" id="2.60.40.10">
    <property type="entry name" value="Immunoglobulins"/>
    <property type="match status" value="7"/>
</dbReference>
<keyword evidence="16" id="KW-0393">Immunoglobulin domain</keyword>
<evidence type="ECO:0000256" key="2">
    <source>
        <dbReference type="ARBA" id="ARBA00011902"/>
    </source>
</evidence>
<feature type="transmembrane region" description="Helical" evidence="23">
    <location>
        <begin position="775"/>
        <end position="796"/>
    </location>
</feature>
<sequence length="1436" mass="163493">MDVTKRISLVFVLLGYLSAVYGTDFTPPRIISNNNGNEYIIQSNEHFTLRCEGTEPITWTLPNNTHNDVILNNTSTISILPSETPDSLYKYGSILKISRASYLDTGFYHCAYADSYDFNDLSRVTSIYLYVYDEDHLSVLADLPYTVQVTQYSPVILPCRPTSPDVTVELYQTTGEPGLIGKVRLDQVDENGITVTYDPRKGFTFTEVTADDSVLYECRFNRDHSRFKVHILMDVNLLTYSIAKPYLEELSGGHTVVGEKLILKCTLKITVRSSMEWITPDRNGRTNGRIAVSKSISEANDKYHQILTIEETNPNDQGEYTCIVKDPNHVNNNTRYVRIYDKAEHFINLTEENGVYEISVNAGEPSVQWRIDVEAHPSPKLVWMDNHNTEIQAGWTDNGNNNKYEVHTTNHEAFLKIFDITIFDRGTYQLRAINDYEEKSLSLFLNVTDKPTVHIETDSFHVINQQSIIKCKVAAYPEPSIFWYYKNCMDNTCQFEPRRATGTDTQGLLITSFLNLTSDQSGFVMCTANNSMGSDKSILGHFLTDVDNGFGIWGFDEETKEIHNEIPLYPIARGETITMYCAASRYNYTEQLNWYKNNGSNMIPIKETDRFKIEKSSTEFSNKLTLTIHQIDFSDSGNYTCQVKEKFITDSPKSQDMFHYDNITLSIKDPSTPTIIDTNLNGSTFTIALPDEFRLWCFAVGIPKPTITWYLNGEEVIETNTKSRITFFQNNHVLQIPFTQVEDEGEYTCRAKNKIGTAEKKISLQFDNKPKTNLIYVYVIVGIVLCSAIVCIYTCLRFRKEQKLRRELKRAGLANFENGALESLNPDLGIDDQAELLPYDKKYEFPREKLKLGKQLGSGAFGVVMKADATGIIEGEEISAVAVKMVKRNAEYTFIKALASELKIMVHLGKHLNVVNLLGACTKNVAKRELLVIVEFCRFGNLHNYLLRHRNSFVDQIDNKTGKIDYTYGSELLERSFSVSSNKSCNSPNVKYAALTFSHSDNNPFPRDMVDYRGNFNYGGNTAVTDTTMVSMTPTGGEDCLITSSNSSQPEWRSNYRGDYKGTVKPICTKDLITWAFQVARGMEYLASRKVLHGDLAARNILLAENNIVKICDFGLAKSMYKSDNYKKKGDGPLPVKWMAVESIRDRVFSTQSDIWSYGIVLWEFFSLARTPYPGMEANEIFYQKLADGYRMEKPEYATDDIYNMMCDCWHPKPVLRPTFTKLSEKIGLMLEDSVRQHYVDLNDPYLVMNTQRIEAGHSDYLAMLSPPDFEHLSSPHHYVNDEVHPNGNIPGMDTPGYLCMKPSNIFSPRDQPDTVFNFDMDNSNRKHKNSDSELALGTELLPMLHTQNESDCESPCVKTPTSFSNPSYHLPPVIMEKTDEDIVKTADNYVNMPQNKNAMKNEKNLKECVNSVTNIEKDTNHYVNNNSRDWERVQA</sequence>
<dbReference type="PROSITE" id="PS00109">
    <property type="entry name" value="PROTEIN_KINASE_TYR"/>
    <property type="match status" value="1"/>
</dbReference>
<feature type="chain" id="PRO_5042856458" description="receptor protein-tyrosine kinase" evidence="24">
    <location>
        <begin position="23"/>
        <end position="1436"/>
    </location>
</feature>
<dbReference type="GO" id="GO:0043235">
    <property type="term" value="C:receptor complex"/>
    <property type="evidence" value="ECO:0007669"/>
    <property type="project" value="TreeGrafter"/>
</dbReference>
<evidence type="ECO:0000256" key="8">
    <source>
        <dbReference type="ARBA" id="ARBA00022777"/>
    </source>
</evidence>
<keyword evidence="28" id="KW-1185">Reference proteome</keyword>
<dbReference type="GO" id="GO:0007169">
    <property type="term" value="P:cell surface receptor protein tyrosine kinase signaling pathway"/>
    <property type="evidence" value="ECO:0007669"/>
    <property type="project" value="InterPro"/>
</dbReference>
<keyword evidence="3" id="KW-1003">Cell membrane</keyword>
<name>A0AAN7VFA9_9COLE</name>
<dbReference type="PIRSF" id="PIRSF000615">
    <property type="entry name" value="TyrPK_CSF1-R"/>
    <property type="match status" value="1"/>
</dbReference>
<dbReference type="InterPro" id="IPR050122">
    <property type="entry name" value="RTK"/>
</dbReference>
<keyword evidence="13" id="KW-1015">Disulfide bond</keyword>
<keyword evidence="15" id="KW-0325">Glycoprotein</keyword>
<evidence type="ECO:0000256" key="15">
    <source>
        <dbReference type="ARBA" id="ARBA00023180"/>
    </source>
</evidence>
<evidence type="ECO:0000256" key="4">
    <source>
        <dbReference type="ARBA" id="ARBA00022553"/>
    </source>
</evidence>
<keyword evidence="9 19" id="KW-0067">ATP-binding</keyword>
<dbReference type="InterPro" id="IPR007110">
    <property type="entry name" value="Ig-like_dom"/>
</dbReference>
<evidence type="ECO:0000256" key="13">
    <source>
        <dbReference type="ARBA" id="ARBA00023157"/>
    </source>
</evidence>
<keyword evidence="8" id="KW-0418">Kinase</keyword>
<dbReference type="SUPFAM" id="SSF48726">
    <property type="entry name" value="Immunoglobulin"/>
    <property type="match status" value="6"/>
</dbReference>
<evidence type="ECO:0000256" key="18">
    <source>
        <dbReference type="PIRSR" id="PIRSR000615-1"/>
    </source>
</evidence>
<dbReference type="GO" id="GO:0005886">
    <property type="term" value="C:plasma membrane"/>
    <property type="evidence" value="ECO:0007669"/>
    <property type="project" value="UniProtKB-SubCell"/>
</dbReference>
<dbReference type="FunFam" id="2.60.40.10:FF:000032">
    <property type="entry name" value="palladin isoform X1"/>
    <property type="match status" value="1"/>
</dbReference>
<dbReference type="FunFam" id="1.10.510.10:FF:000373">
    <property type="entry name" value="Receptor protein-tyrosine kinase"/>
    <property type="match status" value="1"/>
</dbReference>
<keyword evidence="7 19" id="KW-0547">Nucleotide-binding</keyword>
<feature type="domain" description="Protein kinase" evidence="25">
    <location>
        <begin position="850"/>
        <end position="1247"/>
    </location>
</feature>
<keyword evidence="24" id="KW-0732">Signal</keyword>
<dbReference type="InterPro" id="IPR003599">
    <property type="entry name" value="Ig_sub"/>
</dbReference>
<dbReference type="InterPro" id="IPR000719">
    <property type="entry name" value="Prot_kinase_dom"/>
</dbReference>
<evidence type="ECO:0000256" key="3">
    <source>
        <dbReference type="ARBA" id="ARBA00022475"/>
    </source>
</evidence>
<feature type="binding site" evidence="20">
    <location>
        <position position="1100"/>
    </location>
    <ligand>
        <name>Mg(2+)</name>
        <dbReference type="ChEBI" id="CHEBI:18420"/>
    </ligand>
</feature>
<dbReference type="SUPFAM" id="SSF56112">
    <property type="entry name" value="Protein kinase-like (PK-like)"/>
    <property type="match status" value="1"/>
</dbReference>
<feature type="site" description="Important for interaction with phosphotyrosine-binding proteins" evidence="21">
    <location>
        <position position="1239"/>
    </location>
</feature>
<feature type="domain" description="Ig-like" evidence="26">
    <location>
        <begin position="28"/>
        <end position="126"/>
    </location>
</feature>
<feature type="domain" description="Ig-like" evidence="26">
    <location>
        <begin position="574"/>
        <end position="664"/>
    </location>
</feature>
<dbReference type="SMART" id="SM00408">
    <property type="entry name" value="IGc2"/>
    <property type="match status" value="5"/>
</dbReference>
<evidence type="ECO:0000313" key="27">
    <source>
        <dbReference type="EMBL" id="KAK5644041.1"/>
    </source>
</evidence>
<keyword evidence="10 23" id="KW-1133">Transmembrane helix</keyword>
<evidence type="ECO:0000256" key="12">
    <source>
        <dbReference type="ARBA" id="ARBA00023137"/>
    </source>
</evidence>
<keyword evidence="5" id="KW-0808">Transferase</keyword>
<comment type="caution">
    <text evidence="27">The sequence shown here is derived from an EMBL/GenBank/DDBJ whole genome shotgun (WGS) entry which is preliminary data.</text>
</comment>
<accession>A0AAN7VFA9</accession>
<dbReference type="Gene3D" id="1.10.510.10">
    <property type="entry name" value="Transferase(Phosphotransferase) domain 1"/>
    <property type="match status" value="1"/>
</dbReference>
<dbReference type="PANTHER" id="PTHR24416">
    <property type="entry name" value="TYROSINE-PROTEIN KINASE RECEPTOR"/>
    <property type="match status" value="1"/>
</dbReference>
<dbReference type="GO" id="GO:0004714">
    <property type="term" value="F:transmembrane receptor protein tyrosine kinase activity"/>
    <property type="evidence" value="ECO:0007669"/>
    <property type="project" value="UniProtKB-EC"/>
</dbReference>
<dbReference type="PROSITE" id="PS00240">
    <property type="entry name" value="RECEPTOR_TYR_KIN_III"/>
    <property type="match status" value="1"/>
</dbReference>
<evidence type="ECO:0000256" key="6">
    <source>
        <dbReference type="ARBA" id="ARBA00022692"/>
    </source>
</evidence>
<feature type="domain" description="Ig-like" evidence="26">
    <location>
        <begin position="245"/>
        <end position="338"/>
    </location>
</feature>
<organism evidence="27 28">
    <name type="scientific">Pyrocoelia pectoralis</name>
    <dbReference type="NCBI Taxonomy" id="417401"/>
    <lineage>
        <taxon>Eukaryota</taxon>
        <taxon>Metazoa</taxon>
        <taxon>Ecdysozoa</taxon>
        <taxon>Arthropoda</taxon>
        <taxon>Hexapoda</taxon>
        <taxon>Insecta</taxon>
        <taxon>Pterygota</taxon>
        <taxon>Neoptera</taxon>
        <taxon>Endopterygota</taxon>
        <taxon>Coleoptera</taxon>
        <taxon>Polyphaga</taxon>
        <taxon>Elateriformia</taxon>
        <taxon>Elateroidea</taxon>
        <taxon>Lampyridae</taxon>
        <taxon>Lampyrinae</taxon>
        <taxon>Pyrocoelia</taxon>
    </lineage>
</organism>
<comment type="catalytic activity">
    <reaction evidence="17">
        <text>L-tyrosyl-[protein] + ATP = O-phospho-L-tyrosyl-[protein] + ADP + H(+)</text>
        <dbReference type="Rhea" id="RHEA:10596"/>
        <dbReference type="Rhea" id="RHEA-COMP:10136"/>
        <dbReference type="Rhea" id="RHEA-COMP:20101"/>
        <dbReference type="ChEBI" id="CHEBI:15378"/>
        <dbReference type="ChEBI" id="CHEBI:30616"/>
        <dbReference type="ChEBI" id="CHEBI:46858"/>
        <dbReference type="ChEBI" id="CHEBI:61978"/>
        <dbReference type="ChEBI" id="CHEBI:456216"/>
        <dbReference type="EC" id="2.7.10.1"/>
    </reaction>
</comment>
<evidence type="ECO:0000259" key="26">
    <source>
        <dbReference type="PROSITE" id="PS50835"/>
    </source>
</evidence>
<feature type="binding site" evidence="20">
    <location>
        <position position="1113"/>
    </location>
    <ligand>
        <name>Mg(2+)</name>
        <dbReference type="ChEBI" id="CHEBI:18420"/>
    </ligand>
</feature>
<dbReference type="Pfam" id="PF07714">
    <property type="entry name" value="PK_Tyr_Ser-Thr"/>
    <property type="match status" value="1"/>
</dbReference>
<keyword evidence="12" id="KW-0829">Tyrosine-protein kinase</keyword>
<reference evidence="27 28" key="1">
    <citation type="journal article" date="2024" name="Insects">
        <title>An Improved Chromosome-Level Genome Assembly of the Firefly Pyrocoelia pectoralis.</title>
        <authorList>
            <person name="Fu X."/>
            <person name="Meyer-Rochow V.B."/>
            <person name="Ballantyne L."/>
            <person name="Zhu X."/>
        </authorList>
    </citation>
    <scope>NUCLEOTIDE SEQUENCE [LARGE SCALE GENOMIC DNA]</scope>
    <source>
        <strain evidence="27">XCY_ONT2</strain>
    </source>
</reference>
<comment type="subcellular location">
    <subcellularLocation>
        <location evidence="1">Cell membrane</location>
        <topology evidence="1">Single-pass type I membrane protein</topology>
    </subcellularLocation>
</comment>
<evidence type="ECO:0000313" key="28">
    <source>
        <dbReference type="Proteomes" id="UP001329430"/>
    </source>
</evidence>
<evidence type="ECO:0000256" key="5">
    <source>
        <dbReference type="ARBA" id="ARBA00022679"/>
    </source>
</evidence>
<feature type="domain" description="Ig-like" evidence="26">
    <location>
        <begin position="451"/>
        <end position="539"/>
    </location>
</feature>
<dbReference type="InterPro" id="IPR001824">
    <property type="entry name" value="Tyr_kinase_rcpt_3_CS"/>
</dbReference>
<dbReference type="InterPro" id="IPR001245">
    <property type="entry name" value="Ser-Thr/Tyr_kinase_cat_dom"/>
</dbReference>
<feature type="domain" description="Ig-like" evidence="26">
    <location>
        <begin position="673"/>
        <end position="763"/>
    </location>
</feature>
<feature type="binding site" evidence="19">
    <location>
        <position position="1099"/>
    </location>
    <ligand>
        <name>ATP</name>
        <dbReference type="ChEBI" id="CHEBI:30616"/>
    </ligand>
</feature>
<dbReference type="InterPro" id="IPR036179">
    <property type="entry name" value="Ig-like_dom_sf"/>
</dbReference>
<keyword evidence="4" id="KW-0597">Phosphoprotein</keyword>
<dbReference type="CDD" id="cd00096">
    <property type="entry name" value="Ig"/>
    <property type="match status" value="3"/>
</dbReference>
<proteinExistence type="predicted"/>
<evidence type="ECO:0000256" key="20">
    <source>
        <dbReference type="PIRSR" id="PIRSR000615-3"/>
    </source>
</evidence>
<evidence type="ECO:0000256" key="1">
    <source>
        <dbReference type="ARBA" id="ARBA00004251"/>
    </source>
</evidence>
<evidence type="ECO:0000259" key="25">
    <source>
        <dbReference type="PROSITE" id="PS50011"/>
    </source>
</evidence>
<dbReference type="Pfam" id="PF13927">
    <property type="entry name" value="Ig_3"/>
    <property type="match status" value="1"/>
</dbReference>
<dbReference type="PROSITE" id="PS00107">
    <property type="entry name" value="PROTEIN_KINASE_ATP"/>
    <property type="match status" value="1"/>
</dbReference>
<evidence type="ECO:0000256" key="21">
    <source>
        <dbReference type="PIRSR" id="PIRSR000615-4"/>
    </source>
</evidence>
<dbReference type="GO" id="GO:0046872">
    <property type="term" value="F:metal ion binding"/>
    <property type="evidence" value="ECO:0007669"/>
    <property type="project" value="UniProtKB-KW"/>
</dbReference>
<evidence type="ECO:0000256" key="10">
    <source>
        <dbReference type="ARBA" id="ARBA00022989"/>
    </source>
</evidence>
<dbReference type="InterPro" id="IPR008266">
    <property type="entry name" value="Tyr_kinase_AS"/>
</dbReference>
<dbReference type="InterPro" id="IPR013783">
    <property type="entry name" value="Ig-like_fold"/>
</dbReference>
<gene>
    <name evidence="27" type="ORF">RI129_007886</name>
</gene>